<evidence type="ECO:0000313" key="1">
    <source>
        <dbReference type="EMBL" id="CAD7621912.1"/>
    </source>
</evidence>
<reference evidence="1" key="1">
    <citation type="submission" date="2020-11" db="EMBL/GenBank/DDBJ databases">
        <authorList>
            <person name="Tran Van P."/>
        </authorList>
    </citation>
    <scope>NUCLEOTIDE SEQUENCE</scope>
</reference>
<dbReference type="InterPro" id="IPR009003">
    <property type="entry name" value="Peptidase_S1_PA"/>
</dbReference>
<evidence type="ECO:0000313" key="2">
    <source>
        <dbReference type="Proteomes" id="UP000759131"/>
    </source>
</evidence>
<organism evidence="1">
    <name type="scientific">Medioppia subpectinata</name>
    <dbReference type="NCBI Taxonomy" id="1979941"/>
    <lineage>
        <taxon>Eukaryota</taxon>
        <taxon>Metazoa</taxon>
        <taxon>Ecdysozoa</taxon>
        <taxon>Arthropoda</taxon>
        <taxon>Chelicerata</taxon>
        <taxon>Arachnida</taxon>
        <taxon>Acari</taxon>
        <taxon>Acariformes</taxon>
        <taxon>Sarcoptiformes</taxon>
        <taxon>Oribatida</taxon>
        <taxon>Brachypylina</taxon>
        <taxon>Oppioidea</taxon>
        <taxon>Oppiidae</taxon>
        <taxon>Medioppia</taxon>
    </lineage>
</organism>
<dbReference type="PANTHER" id="PTHR22939:SF129">
    <property type="entry name" value="SERINE PROTEASE HTRA2, MITOCHONDRIAL"/>
    <property type="match status" value="1"/>
</dbReference>
<dbReference type="Pfam" id="PF13365">
    <property type="entry name" value="Trypsin_2"/>
    <property type="match status" value="1"/>
</dbReference>
<dbReference type="Gene3D" id="2.40.10.120">
    <property type="match status" value="1"/>
</dbReference>
<dbReference type="SUPFAM" id="SSF50494">
    <property type="entry name" value="Trypsin-like serine proteases"/>
    <property type="match status" value="1"/>
</dbReference>
<dbReference type="PANTHER" id="PTHR22939">
    <property type="entry name" value="SERINE PROTEASE FAMILY S1C HTRA-RELATED"/>
    <property type="match status" value="1"/>
</dbReference>
<dbReference type="Proteomes" id="UP000759131">
    <property type="component" value="Unassembled WGS sequence"/>
</dbReference>
<accession>A0A7R9KF03</accession>
<dbReference type="EMBL" id="OC855395">
    <property type="protein sequence ID" value="CAD7621912.1"/>
    <property type="molecule type" value="Genomic_DNA"/>
</dbReference>
<gene>
    <name evidence="1" type="ORF">OSB1V03_LOCUS2381</name>
</gene>
<dbReference type="AlphaFoldDB" id="A0A7R9KF03"/>
<dbReference type="Gene3D" id="2.30.42.10">
    <property type="match status" value="1"/>
</dbReference>
<dbReference type="SUPFAM" id="SSF50156">
    <property type="entry name" value="PDZ domain-like"/>
    <property type="match status" value="1"/>
</dbReference>
<feature type="non-terminal residue" evidence="1">
    <location>
        <position position="1"/>
    </location>
</feature>
<protein>
    <submittedName>
        <fullName evidence="1">Uncharacterized protein</fullName>
    </submittedName>
</protein>
<keyword evidence="2" id="KW-1185">Reference proteome</keyword>
<sequence>MKKFINDIIVAINGSPLKTYTQLEKEMQSLRNDHELSVEVYRQGVEDICKLNAIALTIATNYWIQCHRRNGQSLQLMADNGSNGHSLLRNVQMMAKPKQIFSYEWFEPFVSIKRSHRLSDSKPGDNLKAKYHWSGLICHKRGFILTSIPNDIPIHSQFIVRLNNGREFAAYLVRTVNEFDLKILLLEDRDNTVGQWPAVELAKKVTLQLDDWVYSVGFSGYQLQDWTVGGSVTNPTADGRRVAYIKERAVAYPAVTGYQYIHHTSSVKSGVANRSALINAGGQVVGITFHTYGESGHIAVPIDNPLIDRVLKWMDTYDWEREGPPLGLVAYYLNQELRQFLLENQNKKVWREDGVLVWHMTSEFMAK</sequence>
<dbReference type="InterPro" id="IPR036034">
    <property type="entry name" value="PDZ_sf"/>
</dbReference>
<name>A0A7R9KF03_9ACAR</name>
<proteinExistence type="predicted"/>
<dbReference type="EMBL" id="CAJPIZ010000820">
    <property type="protein sequence ID" value="CAG2102342.1"/>
    <property type="molecule type" value="Genomic_DNA"/>
</dbReference>